<proteinExistence type="predicted"/>
<reference evidence="3" key="1">
    <citation type="submission" date="2016-06" db="UniProtKB">
        <authorList>
            <consortium name="WormBaseParasite"/>
        </authorList>
    </citation>
    <scope>IDENTIFICATION</scope>
</reference>
<evidence type="ECO:0000313" key="3">
    <source>
        <dbReference type="WBParaSite" id="SSLN_0001701701-mRNA-1"/>
    </source>
</evidence>
<evidence type="ECO:0000313" key="2">
    <source>
        <dbReference type="Proteomes" id="UP000275846"/>
    </source>
</evidence>
<reference evidence="1 2" key="2">
    <citation type="submission" date="2018-11" db="EMBL/GenBank/DDBJ databases">
        <authorList>
            <consortium name="Pathogen Informatics"/>
        </authorList>
    </citation>
    <scope>NUCLEOTIDE SEQUENCE [LARGE SCALE GENOMIC DNA]</scope>
    <source>
        <strain evidence="1 2">NST_G2</strain>
    </source>
</reference>
<dbReference type="WBParaSite" id="SSLN_0001701701-mRNA-1">
    <property type="protein sequence ID" value="SSLN_0001701701-mRNA-1"/>
    <property type="gene ID" value="SSLN_0001701701"/>
</dbReference>
<dbReference type="Proteomes" id="UP000275846">
    <property type="component" value="Unassembled WGS sequence"/>
</dbReference>
<name>A0A183TIU5_SCHSO</name>
<evidence type="ECO:0000313" key="1">
    <source>
        <dbReference type="EMBL" id="VDM02779.1"/>
    </source>
</evidence>
<gene>
    <name evidence="1" type="ORF">SSLN_LOCUS16393</name>
</gene>
<dbReference type="EMBL" id="UYSU01041026">
    <property type="protein sequence ID" value="VDM02779.1"/>
    <property type="molecule type" value="Genomic_DNA"/>
</dbReference>
<accession>A0A183TIU5</accession>
<protein>
    <submittedName>
        <fullName evidence="3">Reverse transcriptase domain-containing protein</fullName>
    </submittedName>
</protein>
<organism evidence="3">
    <name type="scientific">Schistocephalus solidus</name>
    <name type="common">Tapeworm</name>
    <dbReference type="NCBI Taxonomy" id="70667"/>
    <lineage>
        <taxon>Eukaryota</taxon>
        <taxon>Metazoa</taxon>
        <taxon>Spiralia</taxon>
        <taxon>Lophotrochozoa</taxon>
        <taxon>Platyhelminthes</taxon>
        <taxon>Cestoda</taxon>
        <taxon>Eucestoda</taxon>
        <taxon>Diphyllobothriidea</taxon>
        <taxon>Diphyllobothriidae</taxon>
        <taxon>Schistocephalus</taxon>
    </lineage>
</organism>
<dbReference type="OrthoDB" id="6239463at2759"/>
<keyword evidence="2" id="KW-1185">Reference proteome</keyword>
<sequence>MYAEDLKVAYRYKPADRDAMLDILKNDTEAFAQWCCTWRLSLSWHKGVVMVFGDDHQPQLSIDGHDLNVSGVVKYLNISSSNDLNLSEHRVLIVSKARRTAGFIFRNFKTIDIRLRLYKMYVRPGLEYCSFIFSLSAC</sequence>
<dbReference type="AlphaFoldDB" id="A0A183TIU5"/>